<dbReference type="EMBL" id="CP076448">
    <property type="protein sequence ID" value="QXM24579.1"/>
    <property type="molecule type" value="Genomic_DNA"/>
</dbReference>
<evidence type="ECO:0000259" key="4">
    <source>
        <dbReference type="Pfam" id="PF19295"/>
    </source>
</evidence>
<protein>
    <submittedName>
        <fullName evidence="5">Fe-S cluster assembly protein SufD</fullName>
    </submittedName>
</protein>
<dbReference type="Proteomes" id="UP000694001">
    <property type="component" value="Chromosome"/>
</dbReference>
<sequence length="465" mass="49820">MASSKRLPDVTSPAKDTPAAPAPLLHPAAAAYLARHDGLAEHLPGHRHPWVSALRRRAAEVFARQGFPTRRDEAWRYTELRALTETRFDEPLLAVDRPVLLPDGIADAAAPRLVFLDGRFRPDLSDLDSLPEGVRVESLGALLEAGEEDVRDRFGALARAETSAFVALNAMLAEDGAVITVTAPPEAAARLHLVSVGSASGDRPVAFHPRHLIRLAEGARLALFDSAVGEGTTPYLNNTVAEIALAPGARLTHVRLQAEAGRSFHVSTVFAEVGERGEYESFVLATGARLARNEVHATLAGPKAAAHLNGAQLGDGERHVDTTTVITHAAPDCASRQTFKSVLAGRSRAVFQGKIHVHRAAQKTDGYQMNQALLLSPSAEIDAKPQLEIYADDVKCSHGATVGELDADQLFYLRSRGLPLREARAILIEAFLADALEAVEDEAFRSALGQATAGWWARAHTEAGA</sequence>
<evidence type="ECO:0000313" key="6">
    <source>
        <dbReference type="Proteomes" id="UP000694001"/>
    </source>
</evidence>
<dbReference type="InterPro" id="IPR011542">
    <property type="entry name" value="SUF_FeS_clus_asmbl_SufD"/>
</dbReference>
<evidence type="ECO:0000259" key="3">
    <source>
        <dbReference type="Pfam" id="PF01458"/>
    </source>
</evidence>
<dbReference type="Pfam" id="PF01458">
    <property type="entry name" value="SUFBD_core"/>
    <property type="match status" value="1"/>
</dbReference>
<feature type="domain" description="SUF system FeS cluster assembly SufBD core" evidence="3">
    <location>
        <begin position="205"/>
        <end position="431"/>
    </location>
</feature>
<evidence type="ECO:0000313" key="5">
    <source>
        <dbReference type="EMBL" id="QXM24579.1"/>
    </source>
</evidence>
<gene>
    <name evidence="5" type="primary">sufD</name>
    <name evidence="5" type="ORF">KO353_15305</name>
</gene>
<dbReference type="AlphaFoldDB" id="A0A975YJE6"/>
<dbReference type="PANTHER" id="PTHR43575">
    <property type="entry name" value="PROTEIN ABCI7, CHLOROPLASTIC"/>
    <property type="match status" value="1"/>
</dbReference>
<dbReference type="GO" id="GO:0016226">
    <property type="term" value="P:iron-sulfur cluster assembly"/>
    <property type="evidence" value="ECO:0007669"/>
    <property type="project" value="InterPro"/>
</dbReference>
<dbReference type="InterPro" id="IPR000825">
    <property type="entry name" value="SUF_FeS_clus_asmbl_SufBD_core"/>
</dbReference>
<accession>A0A975YJE6</accession>
<feature type="region of interest" description="Disordered" evidence="2">
    <location>
        <begin position="1"/>
        <end position="22"/>
    </location>
</feature>
<evidence type="ECO:0000256" key="2">
    <source>
        <dbReference type="SAM" id="MobiDB-lite"/>
    </source>
</evidence>
<dbReference type="NCBIfam" id="TIGR01981">
    <property type="entry name" value="sufD"/>
    <property type="match status" value="1"/>
</dbReference>
<dbReference type="InterPro" id="IPR055346">
    <property type="entry name" value="Fe-S_cluster_assembly_SufBD"/>
</dbReference>
<feature type="domain" description="SUF system FeS cluster assembly SufBD N-terminal" evidence="4">
    <location>
        <begin position="39"/>
        <end position="182"/>
    </location>
</feature>
<dbReference type="KEGG" id="elio:KO353_15305"/>
<dbReference type="PANTHER" id="PTHR43575:SF1">
    <property type="entry name" value="PROTEIN ABCI7, CHLOROPLASTIC"/>
    <property type="match status" value="1"/>
</dbReference>
<reference evidence="5" key="1">
    <citation type="submission" date="2021-06" db="EMBL/GenBank/DDBJ databases">
        <title>Elioraea tepida, sp. nov., a moderately thermophilic aerobic anoxygenic phototrophic bacterium isolated from an alkaline siliceous hot spring mat community in Yellowstone National Park, WY, USA.</title>
        <authorList>
            <person name="Saini M.K."/>
            <person name="Yoshida S."/>
            <person name="Sebastian A."/>
            <person name="Hirose S."/>
            <person name="Hara E."/>
            <person name="Tamaki H."/>
            <person name="Soulier N.T."/>
            <person name="Albert I."/>
            <person name="Hanada S."/>
            <person name="Bryant D.A."/>
            <person name="Tank M."/>
        </authorList>
    </citation>
    <scope>NUCLEOTIDE SEQUENCE</scope>
    <source>
        <strain evidence="5">MS-P2</strain>
    </source>
</reference>
<dbReference type="RefSeq" id="WP_218285636.1">
    <property type="nucleotide sequence ID" value="NZ_CP076448.1"/>
</dbReference>
<keyword evidence="6" id="KW-1185">Reference proteome</keyword>
<evidence type="ECO:0000256" key="1">
    <source>
        <dbReference type="ARBA" id="ARBA00043967"/>
    </source>
</evidence>
<dbReference type="Pfam" id="PF19295">
    <property type="entry name" value="SufBD_N"/>
    <property type="match status" value="1"/>
</dbReference>
<proteinExistence type="inferred from homology"/>
<organism evidence="5 6">
    <name type="scientific">Elioraea tepida</name>
    <dbReference type="NCBI Taxonomy" id="2843330"/>
    <lineage>
        <taxon>Bacteria</taxon>
        <taxon>Pseudomonadati</taxon>
        <taxon>Pseudomonadota</taxon>
        <taxon>Alphaproteobacteria</taxon>
        <taxon>Acetobacterales</taxon>
        <taxon>Elioraeaceae</taxon>
        <taxon>Elioraea</taxon>
    </lineage>
</organism>
<dbReference type="InterPro" id="IPR045595">
    <property type="entry name" value="SufBD_N"/>
</dbReference>
<comment type="similarity">
    <text evidence="1">Belongs to the iron-sulfur cluster assembly SufBD family.</text>
</comment>
<name>A0A975YJE6_9PROT</name>